<comment type="caution">
    <text evidence="1">The sequence shown here is derived from an EMBL/GenBank/DDBJ whole genome shotgun (WGS) entry which is preliminary data.</text>
</comment>
<gene>
    <name evidence="1" type="ORF">NM208_g11026</name>
</gene>
<protein>
    <submittedName>
        <fullName evidence="1">Uncharacterized protein</fullName>
    </submittedName>
</protein>
<evidence type="ECO:0000313" key="2">
    <source>
        <dbReference type="Proteomes" id="UP001148629"/>
    </source>
</evidence>
<name>A0ACC1RVS1_9HYPO</name>
<organism evidence="1 2">
    <name type="scientific">Fusarium decemcellulare</name>
    <dbReference type="NCBI Taxonomy" id="57161"/>
    <lineage>
        <taxon>Eukaryota</taxon>
        <taxon>Fungi</taxon>
        <taxon>Dikarya</taxon>
        <taxon>Ascomycota</taxon>
        <taxon>Pezizomycotina</taxon>
        <taxon>Sordariomycetes</taxon>
        <taxon>Hypocreomycetidae</taxon>
        <taxon>Hypocreales</taxon>
        <taxon>Nectriaceae</taxon>
        <taxon>Fusarium</taxon>
        <taxon>Fusarium decemcellulare species complex</taxon>
    </lineage>
</organism>
<dbReference type="Proteomes" id="UP001148629">
    <property type="component" value="Unassembled WGS sequence"/>
</dbReference>
<sequence>MADALTFIAFPIAAYQTVEKFYEFGKFTYELIQTYRDAPREIVEIESFMKNMCEGELNRNMMRTKWVFNSEDVPIFTKNTFSKLLLVLKEQLQVLQMSLEDCVDRQGNCKRFRYMGYYKRKIAASLAALEDWQLTFWRELNNLSTELILPDLLLLGKQFALPDHKCEAVSSTIRVGLSEVYENQKVERVFVLVEQVRKLKNDGLPEGKFASEIERKEVLDDTKLIAKELANTLRYSAKGILRCRGYIDSPAIELVFDLPDGCNAGHTLRQLLIKGRSGRNKDILAPWDFRLRLSRDLVIAVYSTNSAKYVHKNIRPDTVVVLSGATKHGAARTSAPTSGHGQEFPFSDLGSAYLMGWHKLRKQDAVTSYIVDEDWTKNFYRHPNRQGLHAQDRYETKHDVYSLGVCLLEIGLWQPFIIEKDGVPAVSDYFLSAANEHASDFAPGFQNADESKMGQLCGSGDLIAIFMRIASARLPMHMGTSFAELVVKCLTNIDGGFGDTDMFSGDKAAENFQQLVINETPIARLSTSN</sequence>
<reference evidence="1" key="1">
    <citation type="submission" date="2022-08" db="EMBL/GenBank/DDBJ databases">
        <title>Genome Sequence of Fusarium decemcellulare.</title>
        <authorList>
            <person name="Buettner E."/>
        </authorList>
    </citation>
    <scope>NUCLEOTIDE SEQUENCE</scope>
    <source>
        <strain evidence="1">Babe19</strain>
    </source>
</reference>
<evidence type="ECO:0000313" key="1">
    <source>
        <dbReference type="EMBL" id="KAJ3526773.1"/>
    </source>
</evidence>
<keyword evidence="2" id="KW-1185">Reference proteome</keyword>
<dbReference type="EMBL" id="JANRMS010001671">
    <property type="protein sequence ID" value="KAJ3526773.1"/>
    <property type="molecule type" value="Genomic_DNA"/>
</dbReference>
<proteinExistence type="predicted"/>
<accession>A0ACC1RVS1</accession>